<dbReference type="Proteomes" id="UP000612282">
    <property type="component" value="Unassembled WGS sequence"/>
</dbReference>
<gene>
    <name evidence="1" type="ORF">Aco03nite_014410</name>
</gene>
<dbReference type="EMBL" id="BOMG01000026">
    <property type="protein sequence ID" value="GID53037.1"/>
    <property type="molecule type" value="Genomic_DNA"/>
</dbReference>
<keyword evidence="2" id="KW-1185">Reference proteome</keyword>
<evidence type="ECO:0008006" key="3">
    <source>
        <dbReference type="Google" id="ProtNLM"/>
    </source>
</evidence>
<proteinExistence type="predicted"/>
<accession>A0ABQ3X3G4</accession>
<evidence type="ECO:0000313" key="1">
    <source>
        <dbReference type="EMBL" id="GID53037.1"/>
    </source>
</evidence>
<organism evidence="1 2">
    <name type="scientific">Actinoplanes couchii</name>
    <dbReference type="NCBI Taxonomy" id="403638"/>
    <lineage>
        <taxon>Bacteria</taxon>
        <taxon>Bacillati</taxon>
        <taxon>Actinomycetota</taxon>
        <taxon>Actinomycetes</taxon>
        <taxon>Micromonosporales</taxon>
        <taxon>Micromonosporaceae</taxon>
        <taxon>Actinoplanes</taxon>
    </lineage>
</organism>
<evidence type="ECO:0000313" key="2">
    <source>
        <dbReference type="Proteomes" id="UP000612282"/>
    </source>
</evidence>
<protein>
    <recommendedName>
        <fullName evidence="3">DUF4145 domain-containing protein</fullName>
    </recommendedName>
</protein>
<comment type="caution">
    <text evidence="1">The sequence shown here is derived from an EMBL/GenBank/DDBJ whole genome shotgun (WGS) entry which is preliminary data.</text>
</comment>
<name>A0ABQ3X3G4_9ACTN</name>
<reference evidence="1 2" key="1">
    <citation type="submission" date="2021-01" db="EMBL/GenBank/DDBJ databases">
        <title>Whole genome shotgun sequence of Actinoplanes couchii NBRC 106145.</title>
        <authorList>
            <person name="Komaki H."/>
            <person name="Tamura T."/>
        </authorList>
    </citation>
    <scope>NUCLEOTIDE SEQUENCE [LARGE SCALE GENOMIC DNA]</scope>
    <source>
        <strain evidence="1 2">NBRC 106145</strain>
    </source>
</reference>
<sequence>MDNAAETLLRMSAQSYLAQADLYGDVVRTLQITPVVSDEGQALLQEYSHLVVSKTRRRKIDRDFGALTDYVFEQEDWPLGSEWATCIKVLHRYRNDAYHNDKVKTDVLDSAVAIYFYLVAHLLKHRKAVVWLIAAPSPGVLELLGVSELDRGPDPIQSGSSSHYGRLMADRLLRDFVPDHAGIAAALARHMQGRLGGIERDLKEIADFHDFPLRHPEFAIRLTQCTDDEWHSAGPPSDFWTREQDVTPSVFEEWRAAAADLAKIADALEALRTFAMQEEALASFEERAAALSLKVDHQIQQDIDFARGK</sequence>